<sequence length="180" mass="21289">MKIEDDFLKLQITTQEMLRTLMVGLTGMISIAGIIGYISYVLFQLFKTNNSASILLIMKTAILWNPIPVLLFLGIIFWISSLFFFQGISDLTFLLKHQGIFFYMDQQGIQYYNFETKEVKRKTWSEFEDVGSYRQESEKLVYKYQIKFTNGEVYNFDLRGSLPTKEFKEKIEAFYLRYSE</sequence>
<keyword evidence="3" id="KW-1185">Reference proteome</keyword>
<keyword evidence="1" id="KW-1133">Transmembrane helix</keyword>
<keyword evidence="1" id="KW-0812">Transmembrane</keyword>
<gene>
    <name evidence="2" type="ORF">JZO85_13740</name>
</gene>
<name>A0ABS3HIQ9_9ENTE</name>
<evidence type="ECO:0000313" key="2">
    <source>
        <dbReference type="EMBL" id="MBO0453342.1"/>
    </source>
</evidence>
<dbReference type="EMBL" id="JAFLVR010000031">
    <property type="protein sequence ID" value="MBO0453342.1"/>
    <property type="molecule type" value="Genomic_DNA"/>
</dbReference>
<evidence type="ECO:0000313" key="3">
    <source>
        <dbReference type="Proteomes" id="UP000664495"/>
    </source>
</evidence>
<evidence type="ECO:0000256" key="1">
    <source>
        <dbReference type="SAM" id="Phobius"/>
    </source>
</evidence>
<dbReference type="Proteomes" id="UP000664495">
    <property type="component" value="Unassembled WGS sequence"/>
</dbReference>
<feature type="transmembrane region" description="Helical" evidence="1">
    <location>
        <begin position="63"/>
        <end position="85"/>
    </location>
</feature>
<organism evidence="2 3">
    <name type="scientific">Candidatus Enterococcus murrayae</name>
    <dbReference type="NCBI Taxonomy" id="2815321"/>
    <lineage>
        <taxon>Bacteria</taxon>
        <taxon>Bacillati</taxon>
        <taxon>Bacillota</taxon>
        <taxon>Bacilli</taxon>
        <taxon>Lactobacillales</taxon>
        <taxon>Enterococcaceae</taxon>
        <taxon>Enterococcus</taxon>
    </lineage>
</organism>
<feature type="transmembrane region" description="Helical" evidence="1">
    <location>
        <begin position="21"/>
        <end position="43"/>
    </location>
</feature>
<reference evidence="2 3" key="1">
    <citation type="submission" date="2021-03" db="EMBL/GenBank/DDBJ databases">
        <title>Enterococcal diversity collection.</title>
        <authorList>
            <person name="Gilmore M.S."/>
            <person name="Schwartzman J."/>
            <person name="Van Tyne D."/>
            <person name="Martin M."/>
            <person name="Earl A.M."/>
            <person name="Manson A.L."/>
            <person name="Straub T."/>
            <person name="Salamzade R."/>
            <person name="Saavedra J."/>
            <person name="Lebreton F."/>
            <person name="Prichula J."/>
            <person name="Schaufler K."/>
            <person name="Gaca A."/>
            <person name="Sgardioli B."/>
            <person name="Wagenaar J."/>
            <person name="Strong T."/>
        </authorList>
    </citation>
    <scope>NUCLEOTIDE SEQUENCE [LARGE SCALE GENOMIC DNA]</scope>
    <source>
        <strain evidence="2 3">MJM16</strain>
    </source>
</reference>
<proteinExistence type="predicted"/>
<protein>
    <recommendedName>
        <fullName evidence="4">YcxB-like protein domain-containing protein</fullName>
    </recommendedName>
</protein>
<comment type="caution">
    <text evidence="2">The sequence shown here is derived from an EMBL/GenBank/DDBJ whole genome shotgun (WGS) entry which is preliminary data.</text>
</comment>
<accession>A0ABS3HIQ9</accession>
<evidence type="ECO:0008006" key="4">
    <source>
        <dbReference type="Google" id="ProtNLM"/>
    </source>
</evidence>
<keyword evidence="1" id="KW-0472">Membrane</keyword>